<dbReference type="InterPro" id="IPR011991">
    <property type="entry name" value="ArsR-like_HTH"/>
</dbReference>
<dbReference type="Proteomes" id="UP000245535">
    <property type="component" value="Unassembled WGS sequence"/>
</dbReference>
<evidence type="ECO:0000259" key="4">
    <source>
        <dbReference type="SMART" id="SM00347"/>
    </source>
</evidence>
<dbReference type="PANTHER" id="PTHR42756">
    <property type="entry name" value="TRANSCRIPTIONAL REGULATOR, MARR"/>
    <property type="match status" value="1"/>
</dbReference>
<proteinExistence type="predicted"/>
<evidence type="ECO:0000313" key="5">
    <source>
        <dbReference type="EMBL" id="PWJ43986.1"/>
    </source>
</evidence>
<dbReference type="InterPro" id="IPR036390">
    <property type="entry name" value="WH_DNA-bd_sf"/>
</dbReference>
<dbReference type="InterPro" id="IPR000835">
    <property type="entry name" value="HTH_MarR-typ"/>
</dbReference>
<evidence type="ECO:0000256" key="2">
    <source>
        <dbReference type="ARBA" id="ARBA00023125"/>
    </source>
</evidence>
<accession>A0A315ZEE9</accession>
<dbReference type="EMBL" id="QGDO01000001">
    <property type="protein sequence ID" value="PWJ43986.1"/>
    <property type="molecule type" value="Genomic_DNA"/>
</dbReference>
<evidence type="ECO:0000313" key="6">
    <source>
        <dbReference type="Proteomes" id="UP000245535"/>
    </source>
</evidence>
<dbReference type="InterPro" id="IPR036388">
    <property type="entry name" value="WH-like_DNA-bd_sf"/>
</dbReference>
<sequence length="172" mass="20024">MKYIFAIILIKYLYVQTYLFTFVSQNQNNMSKTRESYEEHCLYFSTNTLVRQINKMADEAFATTGLAPSYAYLILHLTDEPGLSQNELCDRMQLTPSTMTRFIDKLVLKGLARREQEGRTVYIYPTDKAEETKVSVKNALKILYNRYNEVLGKELADRLTQDIHKANLTLKN</sequence>
<evidence type="ECO:0000256" key="1">
    <source>
        <dbReference type="ARBA" id="ARBA00023015"/>
    </source>
</evidence>
<organism evidence="5 6">
    <name type="scientific">Sediminitomix flava</name>
    <dbReference type="NCBI Taxonomy" id="379075"/>
    <lineage>
        <taxon>Bacteria</taxon>
        <taxon>Pseudomonadati</taxon>
        <taxon>Bacteroidota</taxon>
        <taxon>Cytophagia</taxon>
        <taxon>Cytophagales</taxon>
        <taxon>Flammeovirgaceae</taxon>
        <taxon>Sediminitomix</taxon>
    </lineage>
</organism>
<comment type="caution">
    <text evidence="5">The sequence shown here is derived from an EMBL/GenBank/DDBJ whole genome shotgun (WGS) entry which is preliminary data.</text>
</comment>
<dbReference type="Gene3D" id="1.10.10.10">
    <property type="entry name" value="Winged helix-like DNA-binding domain superfamily/Winged helix DNA-binding domain"/>
    <property type="match status" value="1"/>
</dbReference>
<dbReference type="GO" id="GO:0003700">
    <property type="term" value="F:DNA-binding transcription factor activity"/>
    <property type="evidence" value="ECO:0007669"/>
    <property type="project" value="InterPro"/>
</dbReference>
<dbReference type="SUPFAM" id="SSF46785">
    <property type="entry name" value="Winged helix' DNA-binding domain"/>
    <property type="match status" value="1"/>
</dbReference>
<keyword evidence="6" id="KW-1185">Reference proteome</keyword>
<gene>
    <name evidence="5" type="ORF">BC781_101336</name>
</gene>
<name>A0A315ZEE9_SEDFL</name>
<protein>
    <submittedName>
        <fullName evidence="5">DNA-binding MarR family transcriptional regulator</fullName>
    </submittedName>
</protein>
<keyword evidence="3" id="KW-0804">Transcription</keyword>
<keyword evidence="1" id="KW-0805">Transcription regulation</keyword>
<dbReference type="GO" id="GO:0003677">
    <property type="term" value="F:DNA binding"/>
    <property type="evidence" value="ECO:0007669"/>
    <property type="project" value="UniProtKB-KW"/>
</dbReference>
<dbReference type="Pfam" id="PF12802">
    <property type="entry name" value="MarR_2"/>
    <property type="match status" value="1"/>
</dbReference>
<dbReference type="PANTHER" id="PTHR42756:SF1">
    <property type="entry name" value="TRANSCRIPTIONAL REPRESSOR OF EMRAB OPERON"/>
    <property type="match status" value="1"/>
</dbReference>
<reference evidence="5 6" key="1">
    <citation type="submission" date="2018-03" db="EMBL/GenBank/DDBJ databases">
        <title>Genomic Encyclopedia of Archaeal and Bacterial Type Strains, Phase II (KMG-II): from individual species to whole genera.</title>
        <authorList>
            <person name="Goeker M."/>
        </authorList>
    </citation>
    <scope>NUCLEOTIDE SEQUENCE [LARGE SCALE GENOMIC DNA]</scope>
    <source>
        <strain evidence="5 6">DSM 28229</strain>
    </source>
</reference>
<feature type="domain" description="HTH marR-type" evidence="4">
    <location>
        <begin position="59"/>
        <end position="159"/>
    </location>
</feature>
<evidence type="ECO:0000256" key="3">
    <source>
        <dbReference type="ARBA" id="ARBA00023163"/>
    </source>
</evidence>
<dbReference type="CDD" id="cd00090">
    <property type="entry name" value="HTH_ARSR"/>
    <property type="match status" value="1"/>
</dbReference>
<dbReference type="AlphaFoldDB" id="A0A315ZEE9"/>
<dbReference type="SMART" id="SM00347">
    <property type="entry name" value="HTH_MARR"/>
    <property type="match status" value="1"/>
</dbReference>
<keyword evidence="2 5" id="KW-0238">DNA-binding</keyword>